<evidence type="ECO:0000313" key="2">
    <source>
        <dbReference type="EMBL" id="EAR16723.1"/>
    </source>
</evidence>
<keyword evidence="3" id="KW-1185">Reference proteome</keyword>
<evidence type="ECO:0000313" key="3">
    <source>
        <dbReference type="Proteomes" id="UP000009049"/>
    </source>
</evidence>
<name>A4CIG5_ROBBH</name>
<dbReference type="Proteomes" id="UP000009049">
    <property type="component" value="Chromosome"/>
</dbReference>
<dbReference type="HOGENOM" id="CLU_1814365_0_0_10"/>
<dbReference type="OrthoDB" id="827305at2"/>
<feature type="signal peptide" evidence="1">
    <location>
        <begin position="1"/>
        <end position="18"/>
    </location>
</feature>
<dbReference type="KEGG" id="rbi:RB2501_07475"/>
<feature type="chain" id="PRO_5002666199" evidence="1">
    <location>
        <begin position="19"/>
        <end position="142"/>
    </location>
</feature>
<reference evidence="2 3" key="1">
    <citation type="journal article" date="2009" name="J. Bacteriol.">
        <title>Complete genome sequence of Robiginitalea biformata HTCC2501.</title>
        <authorList>
            <person name="Oh H.M."/>
            <person name="Giovannoni S.J."/>
            <person name="Lee K."/>
            <person name="Ferriera S."/>
            <person name="Johnson J."/>
            <person name="Cho J.C."/>
        </authorList>
    </citation>
    <scope>NUCLEOTIDE SEQUENCE [LARGE SCALE GENOMIC DNA]</scope>
    <source>
        <strain evidence="3">ATCC BAA-864 / HTCC2501 / KCTC 12146</strain>
    </source>
</reference>
<dbReference type="STRING" id="313596.RB2501_07475"/>
<sequence length="142" mass="16520">MRKILVCTLLFFYYPSFSQTLTDESDKEELTYVLSNIQRTVEGHKSIFDGAFYFRVYQIWDSRGTPEGTFPGSEEAYSAYYIAVSPDGDYYVGAELFKVGGLIAPEWLGIEPQQYPEVKIRFRHGPHNQRKVVEYVLRPEIR</sequence>
<organism evidence="2 3">
    <name type="scientific">Robiginitalea biformata (strain ATCC BAA-864 / DSM 15991 / KCTC 12146 / HTCC2501)</name>
    <dbReference type="NCBI Taxonomy" id="313596"/>
    <lineage>
        <taxon>Bacteria</taxon>
        <taxon>Pseudomonadati</taxon>
        <taxon>Bacteroidota</taxon>
        <taxon>Flavobacteriia</taxon>
        <taxon>Flavobacteriales</taxon>
        <taxon>Flavobacteriaceae</taxon>
        <taxon>Robiginitalea</taxon>
    </lineage>
</organism>
<proteinExistence type="predicted"/>
<gene>
    <name evidence="2" type="ordered locus">RB2501_07475</name>
</gene>
<dbReference type="RefSeq" id="WP_015753480.1">
    <property type="nucleotide sequence ID" value="NC_013222.1"/>
</dbReference>
<protein>
    <submittedName>
        <fullName evidence="2">Short chain dehydrogenase</fullName>
    </submittedName>
</protein>
<dbReference type="EMBL" id="CP001712">
    <property type="protein sequence ID" value="EAR16723.1"/>
    <property type="molecule type" value="Genomic_DNA"/>
</dbReference>
<evidence type="ECO:0000256" key="1">
    <source>
        <dbReference type="SAM" id="SignalP"/>
    </source>
</evidence>
<keyword evidence="1" id="KW-0732">Signal</keyword>
<dbReference type="AlphaFoldDB" id="A4CIG5"/>
<accession>A4CIG5</accession>
<dbReference type="eggNOG" id="ENOG5032Z0C">
    <property type="taxonomic scope" value="Bacteria"/>
</dbReference>